<accession>Q2SJ05</accession>
<reference evidence="1 2" key="1">
    <citation type="journal article" date="2005" name="Nucleic Acids Res.">
        <title>Genomic blueprint of Hahella chejuensis, a marine microbe producing an algicidal agent.</title>
        <authorList>
            <person name="Jeong H."/>
            <person name="Yim J.H."/>
            <person name="Lee C."/>
            <person name="Choi S.-H."/>
            <person name="Park Y.K."/>
            <person name="Yoon S.H."/>
            <person name="Hur C.-G."/>
            <person name="Kang H.-Y."/>
            <person name="Kim D."/>
            <person name="Lee H.H."/>
            <person name="Park K.H."/>
            <person name="Park S.-H."/>
            <person name="Park H.-S."/>
            <person name="Lee H.K."/>
            <person name="Oh T.K."/>
            <person name="Kim J.F."/>
        </authorList>
    </citation>
    <scope>NUCLEOTIDE SEQUENCE [LARGE SCALE GENOMIC DNA]</scope>
    <source>
        <strain evidence="1 2">KCTC 2396</strain>
    </source>
</reference>
<name>Q2SJ05_HAHCH</name>
<sequence length="104" mass="11673">MVNNMPDLDLGLATDWDEGDTHGRVRLRQNQKYPSSPKKDVLISSPVSIELCVNTNYSTSQEADKIFFTTHYGCMKKVIGVLDSQGNLSISGRLMEMQNNLSYD</sequence>
<dbReference type="HOGENOM" id="CLU_2319043_0_0_6"/>
<protein>
    <submittedName>
        <fullName evidence="1">Uncharacterized protein</fullName>
    </submittedName>
</protein>
<evidence type="ECO:0000313" key="1">
    <source>
        <dbReference type="EMBL" id="ABC29369.1"/>
    </source>
</evidence>
<organism evidence="1 2">
    <name type="scientific">Hahella chejuensis (strain KCTC 2396)</name>
    <dbReference type="NCBI Taxonomy" id="349521"/>
    <lineage>
        <taxon>Bacteria</taxon>
        <taxon>Pseudomonadati</taxon>
        <taxon>Pseudomonadota</taxon>
        <taxon>Gammaproteobacteria</taxon>
        <taxon>Oceanospirillales</taxon>
        <taxon>Hahellaceae</taxon>
        <taxon>Hahella</taxon>
    </lineage>
</organism>
<dbReference type="InterPro" id="IPR045923">
    <property type="entry name" value="DUF6342"/>
</dbReference>
<keyword evidence="2" id="KW-1185">Reference proteome</keyword>
<dbReference type="KEGG" id="hch:HCH_02569"/>
<proteinExistence type="predicted"/>
<dbReference type="Pfam" id="PF19869">
    <property type="entry name" value="DUF6342"/>
    <property type="match status" value="1"/>
</dbReference>
<dbReference type="Proteomes" id="UP000000238">
    <property type="component" value="Chromosome"/>
</dbReference>
<gene>
    <name evidence="1" type="ordered locus">HCH_02569</name>
</gene>
<dbReference type="EMBL" id="CP000155">
    <property type="protein sequence ID" value="ABC29369.1"/>
    <property type="molecule type" value="Genomic_DNA"/>
</dbReference>
<evidence type="ECO:0000313" key="2">
    <source>
        <dbReference type="Proteomes" id="UP000000238"/>
    </source>
</evidence>
<dbReference type="AlphaFoldDB" id="Q2SJ05"/>
<dbReference type="eggNOG" id="ENOG5032R29">
    <property type="taxonomic scope" value="Bacteria"/>
</dbReference>